<organism evidence="3 4">
    <name type="scientific">Panacibacter ginsenosidivorans</name>
    <dbReference type="NCBI Taxonomy" id="1813871"/>
    <lineage>
        <taxon>Bacteria</taxon>
        <taxon>Pseudomonadati</taxon>
        <taxon>Bacteroidota</taxon>
        <taxon>Chitinophagia</taxon>
        <taxon>Chitinophagales</taxon>
        <taxon>Chitinophagaceae</taxon>
        <taxon>Panacibacter</taxon>
    </lineage>
</organism>
<dbReference type="InterPro" id="IPR051049">
    <property type="entry name" value="Dienelactone_hydrolase-like"/>
</dbReference>
<dbReference type="AlphaFoldDB" id="A0A5B8VBR8"/>
<evidence type="ECO:0000256" key="1">
    <source>
        <dbReference type="SAM" id="SignalP"/>
    </source>
</evidence>
<proteinExistence type="predicted"/>
<keyword evidence="4" id="KW-1185">Reference proteome</keyword>
<name>A0A5B8VBR8_9BACT</name>
<dbReference type="SUPFAM" id="SSF53474">
    <property type="entry name" value="alpha/beta-Hydrolases"/>
    <property type="match status" value="1"/>
</dbReference>
<feature type="signal peptide" evidence="1">
    <location>
        <begin position="1"/>
        <end position="19"/>
    </location>
</feature>
<accession>A0A5B8VBR8</accession>
<dbReference type="RefSeq" id="WP_147190328.1">
    <property type="nucleotide sequence ID" value="NZ_CP042435.1"/>
</dbReference>
<keyword evidence="1" id="KW-0732">Signal</keyword>
<evidence type="ECO:0000259" key="2">
    <source>
        <dbReference type="Pfam" id="PF01738"/>
    </source>
</evidence>
<reference evidence="3 4" key="1">
    <citation type="journal article" date="2016" name="Int. J. Syst. Evol. Microbiol.">
        <title>Panacibacter ginsenosidivorans gen. nov., sp. nov., with ginsenoside converting activity isolated from soil of a ginseng field.</title>
        <authorList>
            <person name="Siddiqi M.Z."/>
            <person name="Muhammad Shafi S."/>
            <person name="Choi K.D."/>
            <person name="Im W.T."/>
        </authorList>
    </citation>
    <scope>NUCLEOTIDE SEQUENCE [LARGE SCALE GENOMIC DNA]</scope>
    <source>
        <strain evidence="3 4">Gsoil1550</strain>
    </source>
</reference>
<protein>
    <submittedName>
        <fullName evidence="3">Dienelactone hydrolase family protein</fullName>
    </submittedName>
</protein>
<dbReference type="InterPro" id="IPR002925">
    <property type="entry name" value="Dienelactn_hydro"/>
</dbReference>
<dbReference type="Gene3D" id="3.40.50.1820">
    <property type="entry name" value="alpha/beta hydrolase"/>
    <property type="match status" value="1"/>
</dbReference>
<dbReference type="OrthoDB" id="9787933at2"/>
<evidence type="ECO:0000313" key="3">
    <source>
        <dbReference type="EMBL" id="QEC68381.1"/>
    </source>
</evidence>
<dbReference type="InterPro" id="IPR029058">
    <property type="entry name" value="AB_hydrolase_fold"/>
</dbReference>
<feature type="chain" id="PRO_5022871580" evidence="1">
    <location>
        <begin position="20"/>
        <end position="279"/>
    </location>
</feature>
<keyword evidence="3" id="KW-0378">Hydrolase</keyword>
<dbReference type="EMBL" id="CP042435">
    <property type="protein sequence ID" value="QEC68381.1"/>
    <property type="molecule type" value="Genomic_DNA"/>
</dbReference>
<dbReference type="Proteomes" id="UP000321533">
    <property type="component" value="Chromosome"/>
</dbReference>
<dbReference type="GO" id="GO:0016787">
    <property type="term" value="F:hydrolase activity"/>
    <property type="evidence" value="ECO:0007669"/>
    <property type="project" value="UniProtKB-KW"/>
</dbReference>
<feature type="domain" description="Dienelactone hydrolase" evidence="2">
    <location>
        <begin position="88"/>
        <end position="276"/>
    </location>
</feature>
<dbReference type="PANTHER" id="PTHR46623">
    <property type="entry name" value="CARBOXYMETHYLENEBUTENOLIDASE-RELATED"/>
    <property type="match status" value="1"/>
</dbReference>
<dbReference type="KEGG" id="pgin:FRZ67_14110"/>
<evidence type="ECO:0000313" key="4">
    <source>
        <dbReference type="Proteomes" id="UP000321533"/>
    </source>
</evidence>
<dbReference type="PANTHER" id="PTHR46623:SF6">
    <property type="entry name" value="ALPHA_BETA-HYDROLASES SUPERFAMILY PROTEIN"/>
    <property type="match status" value="1"/>
</dbReference>
<dbReference type="Pfam" id="PF01738">
    <property type="entry name" value="DLH"/>
    <property type="match status" value="1"/>
</dbReference>
<gene>
    <name evidence="3" type="ORF">FRZ67_14110</name>
</gene>
<sequence length="279" mass="30713">MKKLIVFLFGSISVTATYAQMNMNCCLPVNATEKYALNANDKDFVAAHLSPLPYTYVGPGADFTYKAADGTDAHGWMIKADKPTDYYLFVIHEWWGLNDYIKKQSEQMANDLGINVIALDLYDNQVATTPADAAKIMQTVKTERAMAIIHGAYNFVGANAKVFTIGWCFGGGWSLQTAIEGGKQVAGCIMYYGQPEENVNRLKTINCDIIGFFGNKDTHPSPAMVDGFVKTADAAGVKLMVNRYEATHAFANPSNPNYDKDATADAYTKVKDFIKARME</sequence>